<evidence type="ECO:0000313" key="2">
    <source>
        <dbReference type="Proteomes" id="UP000256310"/>
    </source>
</evidence>
<comment type="caution">
    <text evidence="1">The sequence shown here is derived from an EMBL/GenBank/DDBJ whole genome shotgun (WGS) entry which is preliminary data.</text>
</comment>
<protein>
    <submittedName>
        <fullName evidence="1">Uncharacterized protein</fullName>
    </submittedName>
</protein>
<dbReference type="EMBL" id="QRDP01000004">
    <property type="protein sequence ID" value="RED17493.1"/>
    <property type="molecule type" value="Genomic_DNA"/>
</dbReference>
<gene>
    <name evidence="1" type="ORF">DFR46_2540</name>
</gene>
<accession>A0A3D9FI68</accession>
<reference evidence="1 2" key="1">
    <citation type="submission" date="2018-07" db="EMBL/GenBank/DDBJ databases">
        <title>Genomic Encyclopedia of Type Strains, Phase IV (KMG-IV): sequencing the most valuable type-strain genomes for metagenomic binning, comparative biology and taxonomic classification.</title>
        <authorList>
            <person name="Goeker M."/>
        </authorList>
    </citation>
    <scope>NUCLEOTIDE SEQUENCE [LARGE SCALE GENOMIC DNA]</scope>
    <source>
        <strain evidence="1 2">DSM 26725</strain>
    </source>
</reference>
<evidence type="ECO:0000313" key="1">
    <source>
        <dbReference type="EMBL" id="RED17493.1"/>
    </source>
</evidence>
<name>A0A3D9FI68_9SPHN</name>
<proteinExistence type="predicted"/>
<dbReference type="AlphaFoldDB" id="A0A3D9FI68"/>
<dbReference type="Proteomes" id="UP000256310">
    <property type="component" value="Unassembled WGS sequence"/>
</dbReference>
<organism evidence="1 2">
    <name type="scientific">Parasphingopyxis lamellibrachiae</name>
    <dbReference type="NCBI Taxonomy" id="680125"/>
    <lineage>
        <taxon>Bacteria</taxon>
        <taxon>Pseudomonadati</taxon>
        <taxon>Pseudomonadota</taxon>
        <taxon>Alphaproteobacteria</taxon>
        <taxon>Sphingomonadales</taxon>
        <taxon>Sphingomonadaceae</taxon>
        <taxon>Parasphingopyxis</taxon>
    </lineage>
</organism>
<sequence length="229" mass="26002">MDESMLAARVVSGSLVHWVVRHLRRQHPKASASKHLDSLDAAAPDRRRCIARHKADSLSCHRPIPRAHSDFRPKSSRSRLRPRLRTAFQRSQSFAWSILPCSRPGWSRVVRNVRTRVSTPHVFPVRVLYFAGRPTKTDPCSARSRASPRLTRPERPENVMTDFSGSLSGAWIASPLTIAGQHSLPNEEPAQYMMSCHKKGYEMRLAICIQSRSTARLFCLTCSRFHLVI</sequence>
<keyword evidence="2" id="KW-1185">Reference proteome</keyword>